<evidence type="ECO:0000313" key="3">
    <source>
        <dbReference type="Proteomes" id="UP001500466"/>
    </source>
</evidence>
<dbReference type="Gene3D" id="3.10.310.70">
    <property type="match status" value="1"/>
</dbReference>
<dbReference type="SUPFAM" id="SSF51556">
    <property type="entry name" value="Metallo-dependent hydrolases"/>
    <property type="match status" value="1"/>
</dbReference>
<sequence>MIRTVVGMSRMTGMPRNSYADRIFTGGPVVTVDPERPFAQAVAVAGGRITAVGETADMAGVRGPDTEIVDLEGRCLMPGFVEPHGHPTEDAVVLGDRIADIRPVTLRDPDDVFAAILAEVDRRGPDGAWLYGWDPLLQRGLPEPTLDWLDGLAPHHPLVIMHNSGHQAYFNTAAARSLGLDRDTPDPVGAHYGRDDDGGLDGTAYETAAIGRVLAPALPADFPAALNSTYARFNAAGITMASDMAFTPALRGAVAASTPTVRLRLYEVSNPQRASDLVPDNGDDLVRQVGIKMWADGSPWVGNIATSFPYLDTPSTRAIGLDAHHRGHANYTPEQLADLAEAYFPKGWQLACHVHGDDAVTMVLDVWEDLLRRHPRPDHRLRLEHVGTMRPDQYRRAAALGVTCSIFVDHLYYWGNVMVDGLFGIEHGTHYALAGSALESGMRISFHNDGPVTPLEPLRNIATAVTRATSSGRVLAPEERITLDRAIRAQTLDAAWQMFADDVTGSIALGKYADLVVLDEDPYRTPAEDLPGIGVHATYLAGLPVFQAD</sequence>
<dbReference type="EMBL" id="BAABHS010000035">
    <property type="protein sequence ID" value="GAA4988374.1"/>
    <property type="molecule type" value="Genomic_DNA"/>
</dbReference>
<dbReference type="PANTHER" id="PTHR22642">
    <property type="entry name" value="IMIDAZOLONEPROPIONASE"/>
    <property type="match status" value="1"/>
</dbReference>
<dbReference type="Gene3D" id="2.30.40.10">
    <property type="entry name" value="Urease, subunit C, domain 1"/>
    <property type="match status" value="1"/>
</dbReference>
<accession>A0ABP9I5Z5</accession>
<reference evidence="3" key="1">
    <citation type="journal article" date="2019" name="Int. J. Syst. Evol. Microbiol.">
        <title>The Global Catalogue of Microorganisms (GCM) 10K type strain sequencing project: providing services to taxonomists for standard genome sequencing and annotation.</title>
        <authorList>
            <consortium name="The Broad Institute Genomics Platform"/>
            <consortium name="The Broad Institute Genome Sequencing Center for Infectious Disease"/>
            <person name="Wu L."/>
            <person name="Ma J."/>
        </authorList>
    </citation>
    <scope>NUCLEOTIDE SEQUENCE [LARGE SCALE GENOMIC DNA]</scope>
    <source>
        <strain evidence="3">JCM 17986</strain>
    </source>
</reference>
<dbReference type="Proteomes" id="UP001500466">
    <property type="component" value="Unassembled WGS sequence"/>
</dbReference>
<dbReference type="CDD" id="cd01300">
    <property type="entry name" value="YtcJ_like"/>
    <property type="match status" value="1"/>
</dbReference>
<dbReference type="Gene3D" id="3.20.20.140">
    <property type="entry name" value="Metal-dependent hydrolases"/>
    <property type="match status" value="1"/>
</dbReference>
<evidence type="ECO:0000313" key="2">
    <source>
        <dbReference type="EMBL" id="GAA4988374.1"/>
    </source>
</evidence>
<dbReference type="RefSeq" id="WP_345679752.1">
    <property type="nucleotide sequence ID" value="NZ_BAABHS010000035.1"/>
</dbReference>
<dbReference type="InterPro" id="IPR032466">
    <property type="entry name" value="Metal_Hydrolase"/>
</dbReference>
<dbReference type="SUPFAM" id="SSF51338">
    <property type="entry name" value="Composite domain of metallo-dependent hydrolases"/>
    <property type="match status" value="1"/>
</dbReference>
<name>A0ABP9I5Z5_9ACTN</name>
<protein>
    <submittedName>
        <fullName evidence="2">Amidohydrolase</fullName>
    </submittedName>
</protein>
<dbReference type="PANTHER" id="PTHR22642:SF2">
    <property type="entry name" value="PROTEIN LONG AFTER FAR-RED 3"/>
    <property type="match status" value="1"/>
</dbReference>
<keyword evidence="3" id="KW-1185">Reference proteome</keyword>
<organism evidence="2 3">
    <name type="scientific">Yinghuangia aomiensis</name>
    <dbReference type="NCBI Taxonomy" id="676205"/>
    <lineage>
        <taxon>Bacteria</taxon>
        <taxon>Bacillati</taxon>
        <taxon>Actinomycetota</taxon>
        <taxon>Actinomycetes</taxon>
        <taxon>Kitasatosporales</taxon>
        <taxon>Streptomycetaceae</taxon>
        <taxon>Yinghuangia</taxon>
    </lineage>
</organism>
<dbReference type="InterPro" id="IPR033932">
    <property type="entry name" value="YtcJ-like"/>
</dbReference>
<gene>
    <name evidence="2" type="ORF">GCM10023205_69160</name>
</gene>
<evidence type="ECO:0000259" key="1">
    <source>
        <dbReference type="Pfam" id="PF07969"/>
    </source>
</evidence>
<dbReference type="Pfam" id="PF07969">
    <property type="entry name" value="Amidohydro_3"/>
    <property type="match status" value="1"/>
</dbReference>
<dbReference type="InterPro" id="IPR011059">
    <property type="entry name" value="Metal-dep_hydrolase_composite"/>
</dbReference>
<proteinExistence type="predicted"/>
<dbReference type="InterPro" id="IPR013108">
    <property type="entry name" value="Amidohydro_3"/>
</dbReference>
<comment type="caution">
    <text evidence="2">The sequence shown here is derived from an EMBL/GenBank/DDBJ whole genome shotgun (WGS) entry which is preliminary data.</text>
</comment>
<feature type="domain" description="Amidohydrolase 3" evidence="1">
    <location>
        <begin position="67"/>
        <end position="546"/>
    </location>
</feature>